<gene>
    <name evidence="2" type="ORF">MUN79_29560</name>
</gene>
<keyword evidence="2" id="KW-0614">Plasmid</keyword>
<dbReference type="InterPro" id="IPR049675">
    <property type="entry name" value="QatB"/>
</dbReference>
<organism evidence="2 3">
    <name type="scientific">Hymenobacter cellulosilyticus</name>
    <dbReference type="NCBI Taxonomy" id="2932248"/>
    <lineage>
        <taxon>Bacteria</taxon>
        <taxon>Pseudomonadati</taxon>
        <taxon>Bacteroidota</taxon>
        <taxon>Cytophagia</taxon>
        <taxon>Cytophagales</taxon>
        <taxon>Hymenobacteraceae</taxon>
        <taxon>Hymenobacter</taxon>
    </lineage>
</organism>
<dbReference type="AlphaFoldDB" id="A0A8T9QI03"/>
<dbReference type="KEGG" id="hcu:MUN79_29560"/>
<accession>A0A8T9QI03</accession>
<geneLocation type="plasmid" evidence="2 3">
    <name>unnamed2</name>
</geneLocation>
<feature type="compositionally biased region" description="Acidic residues" evidence="1">
    <location>
        <begin position="49"/>
        <end position="59"/>
    </location>
</feature>
<protein>
    <submittedName>
        <fullName evidence="2">Uncharacterized protein</fullName>
    </submittedName>
</protein>
<reference evidence="2" key="1">
    <citation type="submission" date="2022-04" db="EMBL/GenBank/DDBJ databases">
        <title>Hymenobacter sp. isolated from the air.</title>
        <authorList>
            <person name="Won M."/>
            <person name="Lee C.-M."/>
            <person name="Woen H.-Y."/>
            <person name="Kwon S.-W."/>
        </authorList>
    </citation>
    <scope>NUCLEOTIDE SEQUENCE</scope>
    <source>
        <strain evidence="2">5116S-3</strain>
        <plasmid evidence="2">unnamed2</plasmid>
    </source>
</reference>
<keyword evidence="3" id="KW-1185">Reference proteome</keyword>
<evidence type="ECO:0000256" key="1">
    <source>
        <dbReference type="SAM" id="MobiDB-lite"/>
    </source>
</evidence>
<sequence length="300" mass="32065">MGTSANRRGPKPSIPLIPDWIEPLPPEVEPATEPVGPQQEPTGPVEEPSPTDDGVDSDETTSPTQPADEEGAQPAVPLPANRFNTSQRGFQKAVKTNNFSGLRRTVKNYVAQGLGGARTGARRLSRSGRAVASFGAVLGDIRQQGLAATLTRLNLGQLVGQPVVTVLSALMTHVCGASALLDDAITREAYADTITRVVADMPDLDLEHLTEAQAGEMLAVFLEQSIVLRLICDIGRSQTVATANPTDSLRVQQELYQIVNGMVHSSILPELTQSMADPANLNREIQRIYFVALNAITTAN</sequence>
<name>A0A8T9QI03_9BACT</name>
<proteinExistence type="predicted"/>
<dbReference type="RefSeq" id="WP_244678562.1">
    <property type="nucleotide sequence ID" value="NZ_CP095048.1"/>
</dbReference>
<dbReference type="EMBL" id="CP095048">
    <property type="protein sequence ID" value="UOQ75229.1"/>
    <property type="molecule type" value="Genomic_DNA"/>
</dbReference>
<dbReference type="NCBIfam" id="NF041924">
    <property type="entry name" value="QatB"/>
    <property type="match status" value="1"/>
</dbReference>
<dbReference type="Proteomes" id="UP000831796">
    <property type="component" value="Plasmid unnamed2"/>
</dbReference>
<feature type="region of interest" description="Disordered" evidence="1">
    <location>
        <begin position="1"/>
        <end position="86"/>
    </location>
</feature>
<evidence type="ECO:0000313" key="2">
    <source>
        <dbReference type="EMBL" id="UOQ75229.1"/>
    </source>
</evidence>
<evidence type="ECO:0000313" key="3">
    <source>
        <dbReference type="Proteomes" id="UP000831796"/>
    </source>
</evidence>